<dbReference type="AlphaFoldDB" id="A0AAV3YVU7"/>
<keyword evidence="3" id="KW-1185">Reference proteome</keyword>
<evidence type="ECO:0000313" key="2">
    <source>
        <dbReference type="EMBL" id="GFN87193.1"/>
    </source>
</evidence>
<organism evidence="2 3">
    <name type="scientific">Plakobranchus ocellatus</name>
    <dbReference type="NCBI Taxonomy" id="259542"/>
    <lineage>
        <taxon>Eukaryota</taxon>
        <taxon>Metazoa</taxon>
        <taxon>Spiralia</taxon>
        <taxon>Lophotrochozoa</taxon>
        <taxon>Mollusca</taxon>
        <taxon>Gastropoda</taxon>
        <taxon>Heterobranchia</taxon>
        <taxon>Euthyneura</taxon>
        <taxon>Panpulmonata</taxon>
        <taxon>Sacoglossa</taxon>
        <taxon>Placobranchoidea</taxon>
        <taxon>Plakobranchidae</taxon>
        <taxon>Plakobranchus</taxon>
    </lineage>
</organism>
<dbReference type="EMBL" id="BLXT01001665">
    <property type="protein sequence ID" value="GFN87193.1"/>
    <property type="molecule type" value="Genomic_DNA"/>
</dbReference>
<reference evidence="2 3" key="1">
    <citation type="journal article" date="2021" name="Elife">
        <title>Chloroplast acquisition without the gene transfer in kleptoplastic sea slugs, Plakobranchus ocellatus.</title>
        <authorList>
            <person name="Maeda T."/>
            <person name="Takahashi S."/>
            <person name="Yoshida T."/>
            <person name="Shimamura S."/>
            <person name="Takaki Y."/>
            <person name="Nagai Y."/>
            <person name="Toyoda A."/>
            <person name="Suzuki Y."/>
            <person name="Arimoto A."/>
            <person name="Ishii H."/>
            <person name="Satoh N."/>
            <person name="Nishiyama T."/>
            <person name="Hasebe M."/>
            <person name="Maruyama T."/>
            <person name="Minagawa J."/>
            <person name="Obokata J."/>
            <person name="Shigenobu S."/>
        </authorList>
    </citation>
    <scope>NUCLEOTIDE SEQUENCE [LARGE SCALE GENOMIC DNA]</scope>
</reference>
<evidence type="ECO:0000256" key="1">
    <source>
        <dbReference type="SAM" id="MobiDB-lite"/>
    </source>
</evidence>
<gene>
    <name evidence="2" type="ORF">PoB_001369900</name>
</gene>
<feature type="region of interest" description="Disordered" evidence="1">
    <location>
        <begin position="20"/>
        <end position="47"/>
    </location>
</feature>
<dbReference type="Proteomes" id="UP000735302">
    <property type="component" value="Unassembled WGS sequence"/>
</dbReference>
<proteinExistence type="predicted"/>
<name>A0AAV3YVU7_9GAST</name>
<sequence>MVVSRFVNLSEICRDHSDISRVEARSPPSPDILGGKESLRSPDSRRTISEHPNITFCDIISRNRPHLCQKLLKMGPFRFQHNPGKCTAKKQERTIPAKTTFKNLSSILTSSAIESSTYLWLRFSHPSFGL</sequence>
<accession>A0AAV3YVU7</accession>
<comment type="caution">
    <text evidence="2">The sequence shown here is derived from an EMBL/GenBank/DDBJ whole genome shotgun (WGS) entry which is preliminary data.</text>
</comment>
<feature type="compositionally biased region" description="Basic and acidic residues" evidence="1">
    <location>
        <begin position="37"/>
        <end position="47"/>
    </location>
</feature>
<protein>
    <submittedName>
        <fullName evidence="2">Uncharacterized protein</fullName>
    </submittedName>
</protein>
<evidence type="ECO:0000313" key="3">
    <source>
        <dbReference type="Proteomes" id="UP000735302"/>
    </source>
</evidence>